<feature type="compositionally biased region" description="Gly residues" evidence="4">
    <location>
        <begin position="1056"/>
        <end position="1075"/>
    </location>
</feature>
<sequence length="1075" mass="112965">MAVGSCRIFLAIVLLAATHGAVAWGAMPELVGFVDLLTQADTASKLDLSDAQRSELIQLADDLEMQGTDVLFKASRLPADEQQSALRPFRLESQRKALAILSVEQRDKLSALLGESENSNYDPIAEVQGEQRASNSAPAAEEPAAESMSAAPSESGNQPAKVETADVGGASATADAPIEDSEATQPPAETPPARPTGDGKLTFNFRFQPWEDVLGWFADQADLSLVLDAPPSGTFNYRDSRRYSIGEALDVLNNVLQTKGYTLVRKDRMLLLINLEDEIPPNLVTDVDVDELDDHGAHELVRVLFQVRSMPSGDLAEELNAMVGPQGKIIVLSKANMIQVTETVGRIRAIRRVIESIDGPGDGDIRELALEHVMVDEALPIIRQMLGIASDALATPTGSLQLAVDPLGGKIFARGDAEEIARVKEVLRLVDVENSSLSGSAAVETPQLEVYSTGGIDSELVLKVLQTLLADAPGARIAADAATGNLVALARPSDHATIRATLAQMQQDVRQVEVIPLDHVEPTLAKLAVDRLFNTGTDEKPDPKAPIVEADLNSYSLIVRATPPQISEIKNLLNQLEESGTGALASGAGGTIRMVPLTGSAARGALAQVQQVWPAIRSNKIRIVTPSAESDIREYRPSGAADDRADAPAARGFGEPGMEDFFRWLDQGQGVLEEESPREPMPQDPSATAGRPSPFRFAAQQQPAAQTPTGPPTEFKTKSGATIIVAEGPGGLLLASEDTDALDEFEDLLRSAAGPTAGGRQFAVFYLKYAEAGAASEILGAVFGASGGGGSLMGDLAGGVMQDMGAGMMGDLLGLGGLGGSSAGFSSAAVDIVPDMRLNALIVYANPQDLDMVEQLLKIVDQRTGPASVEAGGRARMIVVEHSSAAAVAEVVKQVYADRLQGAGAGGGGGQPSPQDLMRMLQRGGRGGQGGGGSSIDQEPSKMSISVDTRSNSLIVRAPDPLFEEVAQLVKQLDAEGLETPQSTRVVSLQHTNASAVKEALESLLGPNAVTTNNNNNQPAANSNNDNNRGGNNNNNADEMRRRIEFFRNLQRAREGGGGGGGRGGRGGGRGGRGG</sequence>
<dbReference type="Gene3D" id="3.30.1370.120">
    <property type="match status" value="4"/>
</dbReference>
<dbReference type="EMBL" id="SJPO01000012">
    <property type="protein sequence ID" value="TWT67679.1"/>
    <property type="molecule type" value="Genomic_DNA"/>
</dbReference>
<proteinExistence type="predicted"/>
<dbReference type="OrthoDB" id="221929at2"/>
<accession>A0A5C5XYR6</accession>
<gene>
    <name evidence="6" type="ORF">Pla123a_42350</name>
</gene>
<dbReference type="PANTHER" id="PTHR30332:SF24">
    <property type="entry name" value="SECRETIN GSPD-RELATED"/>
    <property type="match status" value="1"/>
</dbReference>
<dbReference type="AlphaFoldDB" id="A0A5C5XYR6"/>
<feature type="region of interest" description="Disordered" evidence="4">
    <location>
        <begin position="1007"/>
        <end position="1075"/>
    </location>
</feature>
<organism evidence="6 7">
    <name type="scientific">Posidoniimonas polymericola</name>
    <dbReference type="NCBI Taxonomy" id="2528002"/>
    <lineage>
        <taxon>Bacteria</taxon>
        <taxon>Pseudomonadati</taxon>
        <taxon>Planctomycetota</taxon>
        <taxon>Planctomycetia</taxon>
        <taxon>Pirellulales</taxon>
        <taxon>Lacipirellulaceae</taxon>
        <taxon>Posidoniimonas</taxon>
    </lineage>
</organism>
<evidence type="ECO:0000256" key="4">
    <source>
        <dbReference type="SAM" id="MobiDB-lite"/>
    </source>
</evidence>
<keyword evidence="3" id="KW-0472">Membrane</keyword>
<reference evidence="6 7" key="1">
    <citation type="submission" date="2019-02" db="EMBL/GenBank/DDBJ databases">
        <title>Deep-cultivation of Planctomycetes and their phenomic and genomic characterization uncovers novel biology.</title>
        <authorList>
            <person name="Wiegand S."/>
            <person name="Jogler M."/>
            <person name="Boedeker C."/>
            <person name="Pinto D."/>
            <person name="Vollmers J."/>
            <person name="Rivas-Marin E."/>
            <person name="Kohn T."/>
            <person name="Peeters S.H."/>
            <person name="Heuer A."/>
            <person name="Rast P."/>
            <person name="Oberbeckmann S."/>
            <person name="Bunk B."/>
            <person name="Jeske O."/>
            <person name="Meyerdierks A."/>
            <person name="Storesund J.E."/>
            <person name="Kallscheuer N."/>
            <person name="Luecker S."/>
            <person name="Lage O.M."/>
            <person name="Pohl T."/>
            <person name="Merkel B.J."/>
            <person name="Hornburger P."/>
            <person name="Mueller R.-W."/>
            <person name="Bruemmer F."/>
            <person name="Labrenz M."/>
            <person name="Spormann A.M."/>
            <person name="Op Den Camp H."/>
            <person name="Overmann J."/>
            <person name="Amann R."/>
            <person name="Jetten M.S.M."/>
            <person name="Mascher T."/>
            <person name="Medema M.H."/>
            <person name="Devos D.P."/>
            <person name="Kaster A.-K."/>
            <person name="Ovreas L."/>
            <person name="Rohde M."/>
            <person name="Galperin M.Y."/>
            <person name="Jogler C."/>
        </authorList>
    </citation>
    <scope>NUCLEOTIDE SEQUENCE [LARGE SCALE GENOMIC DNA]</scope>
    <source>
        <strain evidence="6 7">Pla123a</strain>
    </source>
</reference>
<feature type="compositionally biased region" description="Gly residues" evidence="4">
    <location>
        <begin position="924"/>
        <end position="934"/>
    </location>
</feature>
<keyword evidence="2" id="KW-0732">Signal</keyword>
<dbReference type="InterPro" id="IPR005644">
    <property type="entry name" value="NolW-like"/>
</dbReference>
<dbReference type="InterPro" id="IPR050810">
    <property type="entry name" value="Bact_Secretion_Sys_Channel"/>
</dbReference>
<keyword evidence="7" id="KW-1185">Reference proteome</keyword>
<comment type="caution">
    <text evidence="6">The sequence shown here is derived from an EMBL/GenBank/DDBJ whole genome shotgun (WGS) entry which is preliminary data.</text>
</comment>
<dbReference type="Proteomes" id="UP000318478">
    <property type="component" value="Unassembled WGS sequence"/>
</dbReference>
<protein>
    <submittedName>
        <fullName evidence="6">Bacterial type II/III secretion system short domain protein</fullName>
    </submittedName>
</protein>
<feature type="region of interest" description="Disordered" evidence="4">
    <location>
        <begin position="672"/>
        <end position="693"/>
    </location>
</feature>
<dbReference type="Pfam" id="PF03958">
    <property type="entry name" value="Secretin_N"/>
    <property type="match status" value="2"/>
</dbReference>
<feature type="region of interest" description="Disordered" evidence="4">
    <location>
        <begin position="903"/>
        <end position="947"/>
    </location>
</feature>
<dbReference type="GO" id="GO:0016020">
    <property type="term" value="C:membrane"/>
    <property type="evidence" value="ECO:0007669"/>
    <property type="project" value="UniProtKB-SubCell"/>
</dbReference>
<evidence type="ECO:0000313" key="6">
    <source>
        <dbReference type="EMBL" id="TWT67679.1"/>
    </source>
</evidence>
<evidence type="ECO:0000256" key="2">
    <source>
        <dbReference type="ARBA" id="ARBA00022729"/>
    </source>
</evidence>
<feature type="compositionally biased region" description="Low complexity" evidence="4">
    <location>
        <begin position="1008"/>
        <end position="1037"/>
    </location>
</feature>
<dbReference type="PANTHER" id="PTHR30332">
    <property type="entry name" value="PROBABLE GENERAL SECRETION PATHWAY PROTEIN D"/>
    <property type="match status" value="1"/>
</dbReference>
<feature type="region of interest" description="Disordered" evidence="4">
    <location>
        <begin position="129"/>
        <end position="201"/>
    </location>
</feature>
<evidence type="ECO:0000256" key="1">
    <source>
        <dbReference type="ARBA" id="ARBA00004370"/>
    </source>
</evidence>
<evidence type="ECO:0000313" key="7">
    <source>
        <dbReference type="Proteomes" id="UP000318478"/>
    </source>
</evidence>
<dbReference type="RefSeq" id="WP_146590620.1">
    <property type="nucleotide sequence ID" value="NZ_SJPO01000012.1"/>
</dbReference>
<evidence type="ECO:0000259" key="5">
    <source>
        <dbReference type="Pfam" id="PF03958"/>
    </source>
</evidence>
<feature type="compositionally biased region" description="Low complexity" evidence="4">
    <location>
        <begin position="133"/>
        <end position="155"/>
    </location>
</feature>
<evidence type="ECO:0000256" key="3">
    <source>
        <dbReference type="ARBA" id="ARBA00023136"/>
    </source>
</evidence>
<comment type="subcellular location">
    <subcellularLocation>
        <location evidence="1">Membrane</location>
    </subcellularLocation>
</comment>
<feature type="domain" description="NolW-like" evidence="5">
    <location>
        <begin position="763"/>
        <end position="863"/>
    </location>
</feature>
<feature type="compositionally biased region" description="Polar residues" evidence="4">
    <location>
        <begin position="935"/>
        <end position="947"/>
    </location>
</feature>
<name>A0A5C5XYR6_9BACT</name>
<dbReference type="InterPro" id="IPR038591">
    <property type="entry name" value="NolW-like_sf"/>
</dbReference>
<dbReference type="GO" id="GO:0015627">
    <property type="term" value="C:type II protein secretion system complex"/>
    <property type="evidence" value="ECO:0007669"/>
    <property type="project" value="TreeGrafter"/>
</dbReference>
<feature type="domain" description="NolW-like" evidence="5">
    <location>
        <begin position="876"/>
        <end position="976"/>
    </location>
</feature>
<dbReference type="GO" id="GO:0009306">
    <property type="term" value="P:protein secretion"/>
    <property type="evidence" value="ECO:0007669"/>
    <property type="project" value="TreeGrafter"/>
</dbReference>